<evidence type="ECO:0000259" key="2">
    <source>
        <dbReference type="Pfam" id="PF09431"/>
    </source>
</evidence>
<dbReference type="GO" id="GO:0030479">
    <property type="term" value="C:actin cortical patch"/>
    <property type="evidence" value="ECO:0007669"/>
    <property type="project" value="TreeGrafter"/>
</dbReference>
<dbReference type="GO" id="GO:0051666">
    <property type="term" value="P:actin cortical patch localization"/>
    <property type="evidence" value="ECO:0007669"/>
    <property type="project" value="TreeGrafter"/>
</dbReference>
<dbReference type="PANTHER" id="PTHR13357:SF1">
    <property type="entry name" value="NCK-INTERACTING PROTEIN WITH SH3 DOMAIN"/>
    <property type="match status" value="1"/>
</dbReference>
<sequence>MDFGVVYHIENAPQFWAELHEILDVNSKEQLSIIDGAVKTFISFCTQYHELYLQTSLQLEHACSMLLESEIFSWHSERLSDIILSTAANDTNPHCELIVHSALLIYGRRNPAFLRSKTKWKPIFPILMDHVLTELDDDIGGNVDLGRGPANESGMGIPIEARLRSLAIGILYEACRVQKFDEEDLRMFDESFIERLFDLVELTRNVDDESLNYSVIKLIVALSEQFMVSTPPNQSADQKAARQKKERKHGSNRIIEVLMRRMHYSKTFGENLIFMLNRASDTEEDLVMQLLLLKILYLLFTTPGTQEYFYTNDLRVLVDVFLRELVDLPEESEALRHTYLRVLNPLLNNTQLKEAPFKNAQIRRTLQSLISNGNIRDITPTTRRLVERCLNSE</sequence>
<dbReference type="EMBL" id="KN824318">
    <property type="protein sequence ID" value="KIM25009.1"/>
    <property type="molecule type" value="Genomic_DNA"/>
</dbReference>
<dbReference type="HOGENOM" id="CLU_017272_0_1_1"/>
<reference evidence="3 4" key="1">
    <citation type="submission" date="2014-04" db="EMBL/GenBank/DDBJ databases">
        <authorList>
            <consortium name="DOE Joint Genome Institute"/>
            <person name="Kuo A."/>
            <person name="Zuccaro A."/>
            <person name="Kohler A."/>
            <person name="Nagy L.G."/>
            <person name="Floudas D."/>
            <person name="Copeland A."/>
            <person name="Barry K.W."/>
            <person name="Cichocki N."/>
            <person name="Veneault-Fourrey C."/>
            <person name="LaButti K."/>
            <person name="Lindquist E.A."/>
            <person name="Lipzen A."/>
            <person name="Lundell T."/>
            <person name="Morin E."/>
            <person name="Murat C."/>
            <person name="Sun H."/>
            <person name="Tunlid A."/>
            <person name="Henrissat B."/>
            <person name="Grigoriev I.V."/>
            <person name="Hibbett D.S."/>
            <person name="Martin F."/>
            <person name="Nordberg H.P."/>
            <person name="Cantor M.N."/>
            <person name="Hua S.X."/>
        </authorList>
    </citation>
    <scope>NUCLEOTIDE SEQUENCE [LARGE SCALE GENOMIC DNA]</scope>
    <source>
        <strain evidence="3 4">MAFF 305830</strain>
    </source>
</reference>
<dbReference type="InterPro" id="IPR030125">
    <property type="entry name" value="SPIN90/Ldb17"/>
</dbReference>
<accession>A0A0C3AYD8</accession>
<evidence type="ECO:0000256" key="1">
    <source>
        <dbReference type="SAM" id="MobiDB-lite"/>
    </source>
</evidence>
<feature type="region of interest" description="Disordered" evidence="1">
    <location>
        <begin position="230"/>
        <end position="249"/>
    </location>
</feature>
<dbReference type="SUPFAM" id="SSF48371">
    <property type="entry name" value="ARM repeat"/>
    <property type="match status" value="1"/>
</dbReference>
<evidence type="ECO:0000313" key="3">
    <source>
        <dbReference type="EMBL" id="KIM25009.1"/>
    </source>
</evidence>
<organism evidence="3 4">
    <name type="scientific">Serendipita vermifera MAFF 305830</name>
    <dbReference type="NCBI Taxonomy" id="933852"/>
    <lineage>
        <taxon>Eukaryota</taxon>
        <taxon>Fungi</taxon>
        <taxon>Dikarya</taxon>
        <taxon>Basidiomycota</taxon>
        <taxon>Agaricomycotina</taxon>
        <taxon>Agaricomycetes</taxon>
        <taxon>Sebacinales</taxon>
        <taxon>Serendipitaceae</taxon>
        <taxon>Serendipita</taxon>
    </lineage>
</organism>
<dbReference type="PANTHER" id="PTHR13357">
    <property type="entry name" value="SH3 ADAPTER PROTEIN SPIN90 NCK INTERACTING PROTEIN WITH SH3 DOMAIN"/>
    <property type="match status" value="1"/>
</dbReference>
<dbReference type="InterPro" id="IPR018556">
    <property type="entry name" value="SPIN90/Ldb17_LRD"/>
</dbReference>
<dbReference type="GO" id="GO:0006897">
    <property type="term" value="P:endocytosis"/>
    <property type="evidence" value="ECO:0007669"/>
    <property type="project" value="TreeGrafter"/>
</dbReference>
<dbReference type="GO" id="GO:0071933">
    <property type="term" value="F:Arp2/3 complex binding"/>
    <property type="evidence" value="ECO:0007669"/>
    <property type="project" value="TreeGrafter"/>
</dbReference>
<proteinExistence type="predicted"/>
<dbReference type="Proteomes" id="UP000054097">
    <property type="component" value="Unassembled WGS sequence"/>
</dbReference>
<reference evidence="4" key="2">
    <citation type="submission" date="2015-01" db="EMBL/GenBank/DDBJ databases">
        <title>Evolutionary Origins and Diversification of the Mycorrhizal Mutualists.</title>
        <authorList>
            <consortium name="DOE Joint Genome Institute"/>
            <consortium name="Mycorrhizal Genomics Consortium"/>
            <person name="Kohler A."/>
            <person name="Kuo A."/>
            <person name="Nagy L.G."/>
            <person name="Floudas D."/>
            <person name="Copeland A."/>
            <person name="Barry K.W."/>
            <person name="Cichocki N."/>
            <person name="Veneault-Fourrey C."/>
            <person name="LaButti K."/>
            <person name="Lindquist E.A."/>
            <person name="Lipzen A."/>
            <person name="Lundell T."/>
            <person name="Morin E."/>
            <person name="Murat C."/>
            <person name="Riley R."/>
            <person name="Ohm R."/>
            <person name="Sun H."/>
            <person name="Tunlid A."/>
            <person name="Henrissat B."/>
            <person name="Grigoriev I.V."/>
            <person name="Hibbett D.S."/>
            <person name="Martin F."/>
        </authorList>
    </citation>
    <scope>NUCLEOTIDE SEQUENCE [LARGE SCALE GENOMIC DNA]</scope>
    <source>
        <strain evidence="4">MAFF 305830</strain>
    </source>
</reference>
<keyword evidence="4" id="KW-1185">Reference proteome</keyword>
<dbReference type="Pfam" id="PF09431">
    <property type="entry name" value="SPIN90_LRD"/>
    <property type="match status" value="1"/>
</dbReference>
<protein>
    <recommendedName>
        <fullName evidence="2">SPIN90/Ldb17 leucine-rich domain-containing protein</fullName>
    </recommendedName>
</protein>
<dbReference type="AlphaFoldDB" id="A0A0C3AYD8"/>
<name>A0A0C3AYD8_SERVB</name>
<gene>
    <name evidence="3" type="ORF">M408DRAFT_75011</name>
</gene>
<dbReference type="InterPro" id="IPR016024">
    <property type="entry name" value="ARM-type_fold"/>
</dbReference>
<feature type="non-terminal residue" evidence="3">
    <location>
        <position position="393"/>
    </location>
</feature>
<evidence type="ECO:0000313" key="4">
    <source>
        <dbReference type="Proteomes" id="UP000054097"/>
    </source>
</evidence>
<dbReference type="GO" id="GO:0000147">
    <property type="term" value="P:actin cortical patch assembly"/>
    <property type="evidence" value="ECO:0007669"/>
    <property type="project" value="TreeGrafter"/>
</dbReference>
<dbReference type="STRING" id="933852.A0A0C3AYD8"/>
<dbReference type="OrthoDB" id="445362at2759"/>
<feature type="domain" description="SPIN90/Ldb17 leucine-rich" evidence="2">
    <location>
        <begin position="208"/>
        <end position="362"/>
    </location>
</feature>